<accession>A0ABW6Z3M2</accession>
<proteinExistence type="predicted"/>
<sequence>MSGHETADFAEAGLGAPRPYALVRGRVKPSKDLELTTLVVLSANSPSTPLQPHYARIADLCTPVPCTVAEIAGRLKQPLQVVKVMVSDMIVDHYLVVPPAPGMFGSEAVGSDLDLLKDVLNGLRNLL</sequence>
<dbReference type="Pfam" id="PF05331">
    <property type="entry name" value="DUF742"/>
    <property type="match status" value="1"/>
</dbReference>
<keyword evidence="2" id="KW-1185">Reference proteome</keyword>
<dbReference type="EMBL" id="JBICBM010000015">
    <property type="protein sequence ID" value="MFF9885740.1"/>
    <property type="molecule type" value="Genomic_DNA"/>
</dbReference>
<protein>
    <submittedName>
        <fullName evidence="1">DUF742 domain-containing protein</fullName>
    </submittedName>
</protein>
<dbReference type="PANTHER" id="PTHR36221:SF1">
    <property type="entry name" value="DUF742 DOMAIN-CONTAINING PROTEIN"/>
    <property type="match status" value="1"/>
</dbReference>
<dbReference type="RefSeq" id="WP_051815848.1">
    <property type="nucleotide sequence ID" value="NZ_JBFACJ010000024.1"/>
</dbReference>
<evidence type="ECO:0000313" key="2">
    <source>
        <dbReference type="Proteomes" id="UP001603418"/>
    </source>
</evidence>
<reference evidence="1 2" key="1">
    <citation type="submission" date="2024-10" db="EMBL/GenBank/DDBJ databases">
        <title>The Natural Products Discovery Center: Release of the First 8490 Sequenced Strains for Exploring Actinobacteria Biosynthetic Diversity.</title>
        <authorList>
            <person name="Kalkreuter E."/>
            <person name="Kautsar S.A."/>
            <person name="Yang D."/>
            <person name="Bader C.D."/>
            <person name="Teijaro C.N."/>
            <person name="Fluegel L."/>
            <person name="Davis C.M."/>
            <person name="Simpson J.R."/>
            <person name="Lauterbach L."/>
            <person name="Steele A.D."/>
            <person name="Gui C."/>
            <person name="Meng S."/>
            <person name="Li G."/>
            <person name="Viehrig K."/>
            <person name="Ye F."/>
            <person name="Su P."/>
            <person name="Kiefer A.F."/>
            <person name="Nichols A."/>
            <person name="Cepeda A.J."/>
            <person name="Yan W."/>
            <person name="Fan B."/>
            <person name="Jiang Y."/>
            <person name="Adhikari A."/>
            <person name="Zheng C.-J."/>
            <person name="Schuster L."/>
            <person name="Cowan T.M."/>
            <person name="Smanski M.J."/>
            <person name="Chevrette M.G."/>
            <person name="De Carvalho L.P.S."/>
            <person name="Shen B."/>
        </authorList>
    </citation>
    <scope>NUCLEOTIDE SEQUENCE [LARGE SCALE GENOMIC DNA]</scope>
    <source>
        <strain evidence="1 2">NPDC013366</strain>
    </source>
</reference>
<gene>
    <name evidence="1" type="ORF">ACF1HC_29720</name>
</gene>
<dbReference type="Proteomes" id="UP001603418">
    <property type="component" value="Unassembled WGS sequence"/>
</dbReference>
<dbReference type="InterPro" id="IPR007995">
    <property type="entry name" value="DUF742"/>
</dbReference>
<name>A0ABW6Z3M2_9ACTN</name>
<dbReference type="PANTHER" id="PTHR36221">
    <property type="entry name" value="DUF742 DOMAIN-CONTAINING PROTEIN"/>
    <property type="match status" value="1"/>
</dbReference>
<organism evidence="1 2">
    <name type="scientific">Streptomyces eurythermus</name>
    <dbReference type="NCBI Taxonomy" id="42237"/>
    <lineage>
        <taxon>Bacteria</taxon>
        <taxon>Bacillati</taxon>
        <taxon>Actinomycetota</taxon>
        <taxon>Actinomycetes</taxon>
        <taxon>Kitasatosporales</taxon>
        <taxon>Streptomycetaceae</taxon>
        <taxon>Streptomyces</taxon>
    </lineage>
</organism>
<evidence type="ECO:0000313" key="1">
    <source>
        <dbReference type="EMBL" id="MFF9885740.1"/>
    </source>
</evidence>
<comment type="caution">
    <text evidence="1">The sequence shown here is derived from an EMBL/GenBank/DDBJ whole genome shotgun (WGS) entry which is preliminary data.</text>
</comment>